<comment type="caution">
    <text evidence="7">The sequence shown here is derived from an EMBL/GenBank/DDBJ whole genome shotgun (WGS) entry which is preliminary data.</text>
</comment>
<dbReference type="PANTHER" id="PTHR31072:SF147">
    <property type="entry name" value="TRANSCRIPTION FACTOR TCP13"/>
    <property type="match status" value="1"/>
</dbReference>
<dbReference type="EMBL" id="LSRQ01003151">
    <property type="protein sequence ID" value="OAY72314.1"/>
    <property type="molecule type" value="Genomic_DNA"/>
</dbReference>
<evidence type="ECO:0000256" key="4">
    <source>
        <dbReference type="ARBA" id="ARBA00023163"/>
    </source>
</evidence>
<evidence type="ECO:0000256" key="2">
    <source>
        <dbReference type="ARBA" id="ARBA00023015"/>
    </source>
</evidence>
<dbReference type="PANTHER" id="PTHR31072">
    <property type="entry name" value="TRANSCRIPTION FACTOR TCP4-RELATED"/>
    <property type="match status" value="1"/>
</dbReference>
<dbReference type="GO" id="GO:0005634">
    <property type="term" value="C:nucleus"/>
    <property type="evidence" value="ECO:0007669"/>
    <property type="project" value="UniProtKB-SubCell"/>
</dbReference>
<keyword evidence="4" id="KW-0804">Transcription</keyword>
<evidence type="ECO:0000256" key="5">
    <source>
        <dbReference type="ARBA" id="ARBA00023242"/>
    </source>
</evidence>
<evidence type="ECO:0000313" key="7">
    <source>
        <dbReference type="EMBL" id="OAY72314.1"/>
    </source>
</evidence>
<feature type="domain" description="TCP" evidence="6">
    <location>
        <begin position="211"/>
        <end position="269"/>
    </location>
</feature>
<keyword evidence="5" id="KW-0539">Nucleus</keyword>
<evidence type="ECO:0000313" key="8">
    <source>
        <dbReference type="Proteomes" id="UP000092600"/>
    </source>
</evidence>
<dbReference type="Proteomes" id="UP000092600">
    <property type="component" value="Unassembled WGS sequence"/>
</dbReference>
<gene>
    <name evidence="7" type="ORF">ACMD2_22791</name>
</gene>
<dbReference type="GO" id="GO:0043565">
    <property type="term" value="F:sequence-specific DNA binding"/>
    <property type="evidence" value="ECO:0007669"/>
    <property type="project" value="TreeGrafter"/>
</dbReference>
<dbReference type="InterPro" id="IPR017887">
    <property type="entry name" value="TF_TCP_subgr"/>
</dbReference>
<protein>
    <submittedName>
        <fullName evidence="7">Transcription factor TCP13</fullName>
    </submittedName>
</protein>
<keyword evidence="2" id="KW-0805">Transcription regulation</keyword>
<proteinExistence type="predicted"/>
<evidence type="ECO:0000259" key="6">
    <source>
        <dbReference type="PROSITE" id="PS51369"/>
    </source>
</evidence>
<accession>A0A199V5H3</accession>
<evidence type="ECO:0000256" key="1">
    <source>
        <dbReference type="ARBA" id="ARBA00004123"/>
    </source>
</evidence>
<organism evidence="7 8">
    <name type="scientific">Ananas comosus</name>
    <name type="common">Pineapple</name>
    <name type="synonym">Ananas ananas</name>
    <dbReference type="NCBI Taxonomy" id="4615"/>
    <lineage>
        <taxon>Eukaryota</taxon>
        <taxon>Viridiplantae</taxon>
        <taxon>Streptophyta</taxon>
        <taxon>Embryophyta</taxon>
        <taxon>Tracheophyta</taxon>
        <taxon>Spermatophyta</taxon>
        <taxon>Magnoliopsida</taxon>
        <taxon>Liliopsida</taxon>
        <taxon>Poales</taxon>
        <taxon>Bromeliaceae</taxon>
        <taxon>Bromelioideae</taxon>
        <taxon>Ananas</taxon>
    </lineage>
</organism>
<comment type="subcellular location">
    <subcellularLocation>
        <location evidence="1">Nucleus</location>
    </subcellularLocation>
</comment>
<dbReference type="GO" id="GO:0003700">
    <property type="term" value="F:DNA-binding transcription factor activity"/>
    <property type="evidence" value="ECO:0007669"/>
    <property type="project" value="InterPro"/>
</dbReference>
<name>A0A199V5H3_ANACO</name>
<dbReference type="AlphaFoldDB" id="A0A199V5H3"/>
<keyword evidence="3" id="KW-0238">DNA-binding</keyword>
<dbReference type="PROSITE" id="PS51369">
    <property type="entry name" value="TCP"/>
    <property type="match status" value="1"/>
</dbReference>
<reference evidence="7 8" key="1">
    <citation type="journal article" date="2016" name="DNA Res.">
        <title>The draft genome of MD-2 pineapple using hybrid error correction of long reads.</title>
        <authorList>
            <person name="Redwan R.M."/>
            <person name="Saidin A."/>
            <person name="Kumar S.V."/>
        </authorList>
    </citation>
    <scope>NUCLEOTIDE SEQUENCE [LARGE SCALE GENOMIC DNA]</scope>
    <source>
        <strain evidence="8">cv. MD2</strain>
        <tissue evidence="7">Leaf</tissue>
    </source>
</reference>
<dbReference type="Pfam" id="PF03634">
    <property type="entry name" value="TCP"/>
    <property type="match status" value="1"/>
</dbReference>
<dbReference type="InterPro" id="IPR005333">
    <property type="entry name" value="Transcription_factor_TCP"/>
</dbReference>
<dbReference type="STRING" id="4615.A0A199V5H3"/>
<sequence>MNSERNSGCHSAFHAITRTHRSLRTLQWPPMLHIRLSSSGILDLDKILGFVALIWIKAQGASFRSKSACPFCGLRVCTNEASFLSQVALIDNFDRLLQNLIFFRTSSEGAEAPQSSFLPVDCLLRIDSRPPRFNLADHLKGCTILEIAGTLVRLLRCDDESLKMLKDPRENDFLTKEEGDTTDDRKPTTSLRQWSGLKDPRIVRVSRAFGGKDRHSKVRTIRGLRDRRVRLSVPTAIQLYDLQEKLGVNQPSKVVDWLLNAAQQEIDKLPPLQLPPHFDIHFPHSTPISIEETSLRAPFGAQTVENLEHKRGNGPRPLSLFSKANEDGFGNQVPPENLATMQRSLFWTPDGQQRARQRVIMENQDAGNNYAQFSTDYQLGVPNSSAGLISNVMQYTSHFPSDPSNAHLVHSSQEVSHSSVPSLLSLNTPGSQLVFYPPGSFPSYVANSSGFDGKEAGHLPPESFVGGHICEDAEFEFNTNSVARGSKLQTLGDLHLREFWLIRPRKHRKCRI</sequence>
<evidence type="ECO:0000256" key="3">
    <source>
        <dbReference type="ARBA" id="ARBA00023125"/>
    </source>
</evidence>